<evidence type="ECO:0000313" key="2">
    <source>
        <dbReference type="EnsemblPlants" id="KEH25508"/>
    </source>
</evidence>
<proteinExistence type="predicted"/>
<dbReference type="AlphaFoldDB" id="A0A072U8T0"/>
<gene>
    <name evidence="1" type="ordered locus">MTR_6g025105</name>
</gene>
<name>A0A072U8T0_MEDTR</name>
<evidence type="ECO:0000313" key="3">
    <source>
        <dbReference type="Proteomes" id="UP000002051"/>
    </source>
</evidence>
<dbReference type="Proteomes" id="UP000002051">
    <property type="component" value="Chromosome 6"/>
</dbReference>
<dbReference type="EMBL" id="CM001222">
    <property type="protein sequence ID" value="KEH25508.1"/>
    <property type="molecule type" value="Genomic_DNA"/>
</dbReference>
<protein>
    <submittedName>
        <fullName evidence="1 2">Uncharacterized protein</fullName>
    </submittedName>
</protein>
<sequence>MYEAEDEEDGDIPYEITRLLEQESAYCFSEKEMFHSQFLKATIALENNNKDSWNKNEIMEHCEKHERNGDSLKNKN</sequence>
<organism evidence="1 3">
    <name type="scientific">Medicago truncatula</name>
    <name type="common">Barrel medic</name>
    <name type="synonym">Medicago tribuloides</name>
    <dbReference type="NCBI Taxonomy" id="3880"/>
    <lineage>
        <taxon>Eukaryota</taxon>
        <taxon>Viridiplantae</taxon>
        <taxon>Streptophyta</taxon>
        <taxon>Embryophyta</taxon>
        <taxon>Tracheophyta</taxon>
        <taxon>Spermatophyta</taxon>
        <taxon>Magnoliopsida</taxon>
        <taxon>eudicotyledons</taxon>
        <taxon>Gunneridae</taxon>
        <taxon>Pentapetalae</taxon>
        <taxon>rosids</taxon>
        <taxon>fabids</taxon>
        <taxon>Fabales</taxon>
        <taxon>Fabaceae</taxon>
        <taxon>Papilionoideae</taxon>
        <taxon>50 kb inversion clade</taxon>
        <taxon>NPAAA clade</taxon>
        <taxon>Hologalegina</taxon>
        <taxon>IRL clade</taxon>
        <taxon>Trifolieae</taxon>
        <taxon>Medicago</taxon>
    </lineage>
</organism>
<reference evidence="2" key="3">
    <citation type="submission" date="2015-04" db="UniProtKB">
        <authorList>
            <consortium name="EnsemblPlants"/>
        </authorList>
    </citation>
    <scope>IDENTIFICATION</scope>
    <source>
        <strain evidence="2">cv. Jemalong A17</strain>
    </source>
</reference>
<accession>A0A072U8T0</accession>
<reference evidence="1 3" key="2">
    <citation type="journal article" date="2014" name="BMC Genomics">
        <title>An improved genome release (version Mt4.0) for the model legume Medicago truncatula.</title>
        <authorList>
            <person name="Tang H."/>
            <person name="Krishnakumar V."/>
            <person name="Bidwell S."/>
            <person name="Rosen B."/>
            <person name="Chan A."/>
            <person name="Zhou S."/>
            <person name="Gentzbittel L."/>
            <person name="Childs K.L."/>
            <person name="Yandell M."/>
            <person name="Gundlach H."/>
            <person name="Mayer K.F."/>
            <person name="Schwartz D.C."/>
            <person name="Town C.D."/>
        </authorList>
    </citation>
    <scope>GENOME REANNOTATION</scope>
    <source>
        <strain evidence="1">A17</strain>
        <strain evidence="2 3">cv. Jemalong A17</strain>
    </source>
</reference>
<keyword evidence="3" id="KW-1185">Reference proteome</keyword>
<evidence type="ECO:0000313" key="1">
    <source>
        <dbReference type="EMBL" id="KEH25508.1"/>
    </source>
</evidence>
<dbReference type="HOGENOM" id="CLU_2658252_0_0_1"/>
<reference evidence="1 3" key="1">
    <citation type="journal article" date="2011" name="Nature">
        <title>The Medicago genome provides insight into the evolution of rhizobial symbioses.</title>
        <authorList>
            <person name="Young N.D."/>
            <person name="Debelle F."/>
            <person name="Oldroyd G.E."/>
            <person name="Geurts R."/>
            <person name="Cannon S.B."/>
            <person name="Udvardi M.K."/>
            <person name="Benedito V.A."/>
            <person name="Mayer K.F."/>
            <person name="Gouzy J."/>
            <person name="Schoof H."/>
            <person name="Van de Peer Y."/>
            <person name="Proost S."/>
            <person name="Cook D.R."/>
            <person name="Meyers B.C."/>
            <person name="Spannagl M."/>
            <person name="Cheung F."/>
            <person name="De Mita S."/>
            <person name="Krishnakumar V."/>
            <person name="Gundlach H."/>
            <person name="Zhou S."/>
            <person name="Mudge J."/>
            <person name="Bharti A.K."/>
            <person name="Murray J.D."/>
            <person name="Naoumkina M.A."/>
            <person name="Rosen B."/>
            <person name="Silverstein K.A."/>
            <person name="Tang H."/>
            <person name="Rombauts S."/>
            <person name="Zhao P.X."/>
            <person name="Zhou P."/>
            <person name="Barbe V."/>
            <person name="Bardou P."/>
            <person name="Bechner M."/>
            <person name="Bellec A."/>
            <person name="Berger A."/>
            <person name="Berges H."/>
            <person name="Bidwell S."/>
            <person name="Bisseling T."/>
            <person name="Choisne N."/>
            <person name="Couloux A."/>
            <person name="Denny R."/>
            <person name="Deshpande S."/>
            <person name="Dai X."/>
            <person name="Doyle J.J."/>
            <person name="Dudez A.M."/>
            <person name="Farmer A.D."/>
            <person name="Fouteau S."/>
            <person name="Franken C."/>
            <person name="Gibelin C."/>
            <person name="Gish J."/>
            <person name="Goldstein S."/>
            <person name="Gonzalez A.J."/>
            <person name="Green P.J."/>
            <person name="Hallab A."/>
            <person name="Hartog M."/>
            <person name="Hua A."/>
            <person name="Humphray S.J."/>
            <person name="Jeong D.H."/>
            <person name="Jing Y."/>
            <person name="Jocker A."/>
            <person name="Kenton S.M."/>
            <person name="Kim D.J."/>
            <person name="Klee K."/>
            <person name="Lai H."/>
            <person name="Lang C."/>
            <person name="Lin S."/>
            <person name="Macmil S.L."/>
            <person name="Magdelenat G."/>
            <person name="Matthews L."/>
            <person name="McCorrison J."/>
            <person name="Monaghan E.L."/>
            <person name="Mun J.H."/>
            <person name="Najar F.Z."/>
            <person name="Nicholson C."/>
            <person name="Noirot C."/>
            <person name="O'Bleness M."/>
            <person name="Paule C.R."/>
            <person name="Poulain J."/>
            <person name="Prion F."/>
            <person name="Qin B."/>
            <person name="Qu C."/>
            <person name="Retzel E.F."/>
            <person name="Riddle C."/>
            <person name="Sallet E."/>
            <person name="Samain S."/>
            <person name="Samson N."/>
            <person name="Sanders I."/>
            <person name="Saurat O."/>
            <person name="Scarpelli C."/>
            <person name="Schiex T."/>
            <person name="Segurens B."/>
            <person name="Severin A.J."/>
            <person name="Sherrier D.J."/>
            <person name="Shi R."/>
            <person name="Sims S."/>
            <person name="Singer S.R."/>
            <person name="Sinharoy S."/>
            <person name="Sterck L."/>
            <person name="Viollet A."/>
            <person name="Wang B.B."/>
            <person name="Wang K."/>
            <person name="Wang M."/>
            <person name="Wang X."/>
            <person name="Warfsmann J."/>
            <person name="Weissenbach J."/>
            <person name="White D.D."/>
            <person name="White J.D."/>
            <person name="Wiley G.B."/>
            <person name="Wincker P."/>
            <person name="Xing Y."/>
            <person name="Yang L."/>
            <person name="Yao Z."/>
            <person name="Ying F."/>
            <person name="Zhai J."/>
            <person name="Zhou L."/>
            <person name="Zuber A."/>
            <person name="Denarie J."/>
            <person name="Dixon R.A."/>
            <person name="May G.D."/>
            <person name="Schwartz D.C."/>
            <person name="Rogers J."/>
            <person name="Quetier F."/>
            <person name="Town C.D."/>
            <person name="Roe B.A."/>
        </authorList>
    </citation>
    <scope>NUCLEOTIDE SEQUENCE [LARGE SCALE GENOMIC DNA]</scope>
    <source>
        <strain evidence="1">A17</strain>
        <strain evidence="2 3">cv. Jemalong A17</strain>
    </source>
</reference>
<dbReference type="EnsemblPlants" id="KEH25508">
    <property type="protein sequence ID" value="KEH25508"/>
    <property type="gene ID" value="MTR_6g025105"/>
</dbReference>